<protein>
    <recommendedName>
        <fullName evidence="2">ABC transporter domain-containing protein</fullName>
    </recommendedName>
</protein>
<evidence type="ECO:0000313" key="1">
    <source>
        <dbReference type="EMBL" id="GAG72611.1"/>
    </source>
</evidence>
<dbReference type="Gene3D" id="3.40.50.300">
    <property type="entry name" value="P-loop containing nucleotide triphosphate hydrolases"/>
    <property type="match status" value="1"/>
</dbReference>
<feature type="non-terminal residue" evidence="1">
    <location>
        <position position="41"/>
    </location>
</feature>
<gene>
    <name evidence="1" type="ORF">S01H4_02186</name>
</gene>
<dbReference type="SUPFAM" id="SSF52540">
    <property type="entry name" value="P-loop containing nucleoside triphosphate hydrolases"/>
    <property type="match status" value="1"/>
</dbReference>
<dbReference type="AlphaFoldDB" id="X1BKH9"/>
<organism evidence="1">
    <name type="scientific">marine sediment metagenome</name>
    <dbReference type="NCBI Taxonomy" id="412755"/>
    <lineage>
        <taxon>unclassified sequences</taxon>
        <taxon>metagenomes</taxon>
        <taxon>ecological metagenomes</taxon>
    </lineage>
</organism>
<sequence>MDKLMFKVRNLKKAYNGEIVLDVDNLNFQEGKIYAIVGPNG</sequence>
<proteinExistence type="predicted"/>
<name>X1BKH9_9ZZZZ</name>
<accession>X1BKH9</accession>
<comment type="caution">
    <text evidence="1">The sequence shown here is derived from an EMBL/GenBank/DDBJ whole genome shotgun (WGS) entry which is preliminary data.</text>
</comment>
<dbReference type="EMBL" id="BART01000459">
    <property type="protein sequence ID" value="GAG72611.1"/>
    <property type="molecule type" value="Genomic_DNA"/>
</dbReference>
<dbReference type="InterPro" id="IPR027417">
    <property type="entry name" value="P-loop_NTPase"/>
</dbReference>
<reference evidence="1" key="1">
    <citation type="journal article" date="2014" name="Front. Microbiol.">
        <title>High frequency of phylogenetically diverse reductive dehalogenase-homologous genes in deep subseafloor sedimentary metagenomes.</title>
        <authorList>
            <person name="Kawai M."/>
            <person name="Futagami T."/>
            <person name="Toyoda A."/>
            <person name="Takaki Y."/>
            <person name="Nishi S."/>
            <person name="Hori S."/>
            <person name="Arai W."/>
            <person name="Tsubouchi T."/>
            <person name="Morono Y."/>
            <person name="Uchiyama I."/>
            <person name="Ito T."/>
            <person name="Fujiyama A."/>
            <person name="Inagaki F."/>
            <person name="Takami H."/>
        </authorList>
    </citation>
    <scope>NUCLEOTIDE SEQUENCE</scope>
    <source>
        <strain evidence="1">Expedition CK06-06</strain>
    </source>
</reference>
<evidence type="ECO:0008006" key="2">
    <source>
        <dbReference type="Google" id="ProtNLM"/>
    </source>
</evidence>